<evidence type="ECO:0000259" key="1">
    <source>
        <dbReference type="SMART" id="SM00245"/>
    </source>
</evidence>
<dbReference type="Proteomes" id="UP000271010">
    <property type="component" value="Unassembled WGS sequence"/>
</dbReference>
<name>A0A3M9MXX5_9BACT</name>
<dbReference type="InterPro" id="IPR005151">
    <property type="entry name" value="Tail-specific_protease"/>
</dbReference>
<dbReference type="SMART" id="SM00245">
    <property type="entry name" value="TSPc"/>
    <property type="match status" value="1"/>
</dbReference>
<dbReference type="SUPFAM" id="SSF52096">
    <property type="entry name" value="ClpP/crotonase"/>
    <property type="match status" value="1"/>
</dbReference>
<dbReference type="InterPro" id="IPR029045">
    <property type="entry name" value="ClpP/crotonase-like_dom_sf"/>
</dbReference>
<feature type="domain" description="Tail specific protease" evidence="1">
    <location>
        <begin position="274"/>
        <end position="472"/>
    </location>
</feature>
<dbReference type="GO" id="GO:0007165">
    <property type="term" value="P:signal transduction"/>
    <property type="evidence" value="ECO:0007669"/>
    <property type="project" value="TreeGrafter"/>
</dbReference>
<dbReference type="GO" id="GO:0004175">
    <property type="term" value="F:endopeptidase activity"/>
    <property type="evidence" value="ECO:0007669"/>
    <property type="project" value="TreeGrafter"/>
</dbReference>
<sequence>MAKIAEVKRAKDRKELAAIYTAWIDGLGKVKACRKCNTNLPDSLTRNVTFAWFQDSAVFTPQLTQRLLHLRANRNQGKNFYVQRRYPLFKTQAYFPNEKTYETLADYPAEEYRLLSLFRHWNIINYFFPYKYLIGQPWDQVLTDMLPSFKNASTATEYHLAMLELSNSINDGHNFFQTKFTAAHFGFYHVPFKYKLIDNKAVVTGFYNQELATANGIKLGDVITKLDGKPLAEALQPKLKYISGSNHAYKLSRTQFFLFNGSTNTLNITVETDGIEQTKEIKRYYFSRFGPQDTTLSKQPWRLLPGKVGYLDLSNLVAKEVNTAMKNIWDTKGIILDLREYPKPVSHAVAAYLKAERSHYAYLTYPDLSYPGVFRPNSPWKSGSKNKRDNYKGKVVLLINEGTMSAGEFATMNFQTAPNVVTIGSQTAGADGNIVYIPFPGGFKASMSGLGVYYPSGRETQRIGIVPDIEVKPTIAGTKRGEDEVLNRALQYIETGK</sequence>
<gene>
    <name evidence="2" type="ORF">EFA69_11580</name>
</gene>
<dbReference type="SUPFAM" id="SSF50156">
    <property type="entry name" value="PDZ domain-like"/>
    <property type="match status" value="1"/>
</dbReference>
<dbReference type="PANTHER" id="PTHR32060">
    <property type="entry name" value="TAIL-SPECIFIC PROTEASE"/>
    <property type="match status" value="1"/>
</dbReference>
<dbReference type="InterPro" id="IPR036034">
    <property type="entry name" value="PDZ_sf"/>
</dbReference>
<evidence type="ECO:0000313" key="3">
    <source>
        <dbReference type="Proteomes" id="UP000271010"/>
    </source>
</evidence>
<comment type="caution">
    <text evidence="2">The sequence shown here is derived from an EMBL/GenBank/DDBJ whole genome shotgun (WGS) entry which is preliminary data.</text>
</comment>
<dbReference type="GO" id="GO:0008236">
    <property type="term" value="F:serine-type peptidase activity"/>
    <property type="evidence" value="ECO:0007669"/>
    <property type="project" value="InterPro"/>
</dbReference>
<dbReference type="Pfam" id="PF03572">
    <property type="entry name" value="Peptidase_S41"/>
    <property type="match status" value="1"/>
</dbReference>
<organism evidence="2 3">
    <name type="scientific">Rufibacter immobilis</name>
    <dbReference type="NCBI Taxonomy" id="1348778"/>
    <lineage>
        <taxon>Bacteria</taxon>
        <taxon>Pseudomonadati</taxon>
        <taxon>Bacteroidota</taxon>
        <taxon>Cytophagia</taxon>
        <taxon>Cytophagales</taxon>
        <taxon>Hymenobacteraceae</taxon>
        <taxon>Rufibacter</taxon>
    </lineage>
</organism>
<dbReference type="GO" id="GO:0006508">
    <property type="term" value="P:proteolysis"/>
    <property type="evidence" value="ECO:0007669"/>
    <property type="project" value="InterPro"/>
</dbReference>
<dbReference type="AlphaFoldDB" id="A0A3M9MXX5"/>
<keyword evidence="3" id="KW-1185">Reference proteome</keyword>
<dbReference type="Gene3D" id="3.30.750.44">
    <property type="match status" value="1"/>
</dbReference>
<dbReference type="PANTHER" id="PTHR32060:SF30">
    <property type="entry name" value="CARBOXY-TERMINAL PROCESSING PROTEASE CTPA"/>
    <property type="match status" value="1"/>
</dbReference>
<proteinExistence type="predicted"/>
<dbReference type="Gene3D" id="2.30.42.10">
    <property type="match status" value="1"/>
</dbReference>
<reference evidence="2 3" key="1">
    <citation type="submission" date="2018-11" db="EMBL/GenBank/DDBJ databases">
        <title>Rufibacter latericius sp. nov., isolated from water in Baiyang Lake.</title>
        <authorList>
            <person name="Yang Y."/>
        </authorList>
    </citation>
    <scope>NUCLEOTIDE SEQUENCE [LARGE SCALE GENOMIC DNA]</scope>
    <source>
        <strain evidence="2 3">MCC P1</strain>
    </source>
</reference>
<dbReference type="GO" id="GO:0030288">
    <property type="term" value="C:outer membrane-bounded periplasmic space"/>
    <property type="evidence" value="ECO:0007669"/>
    <property type="project" value="TreeGrafter"/>
</dbReference>
<dbReference type="CDD" id="cd07562">
    <property type="entry name" value="Peptidase_S41_TRI"/>
    <property type="match status" value="1"/>
</dbReference>
<accession>A0A3M9MXX5</accession>
<dbReference type="Gene3D" id="3.90.226.10">
    <property type="entry name" value="2-enoyl-CoA Hydratase, Chain A, domain 1"/>
    <property type="match status" value="1"/>
</dbReference>
<protein>
    <recommendedName>
        <fullName evidence="1">Tail specific protease domain-containing protein</fullName>
    </recommendedName>
</protein>
<dbReference type="EMBL" id="RJJE01000009">
    <property type="protein sequence ID" value="RNI30402.1"/>
    <property type="molecule type" value="Genomic_DNA"/>
</dbReference>
<evidence type="ECO:0000313" key="2">
    <source>
        <dbReference type="EMBL" id="RNI30402.1"/>
    </source>
</evidence>
<dbReference type="OrthoDB" id="5379939at2"/>